<keyword evidence="4" id="KW-0560">Oxidoreductase</keyword>
<evidence type="ECO:0000313" key="9">
    <source>
        <dbReference type="EMBL" id="ROO23942.1"/>
    </source>
</evidence>
<evidence type="ECO:0000256" key="3">
    <source>
        <dbReference type="ARBA" id="ARBA00022723"/>
    </source>
</evidence>
<feature type="region of interest" description="Disordered" evidence="7">
    <location>
        <begin position="207"/>
        <end position="228"/>
    </location>
</feature>
<dbReference type="PANTHER" id="PTHR32439">
    <property type="entry name" value="FERREDOXIN--NITRITE REDUCTASE, CHLOROPLASTIC"/>
    <property type="match status" value="1"/>
</dbReference>
<evidence type="ECO:0000259" key="8">
    <source>
        <dbReference type="Pfam" id="PF03460"/>
    </source>
</evidence>
<gene>
    <name evidence="9" type="ORF">SAHL_15970</name>
</gene>
<keyword evidence="2" id="KW-0349">Heme</keyword>
<dbReference type="Gene3D" id="3.30.413.10">
    <property type="entry name" value="Sulfite Reductase Hemoprotein, domain 1"/>
    <property type="match status" value="2"/>
</dbReference>
<dbReference type="InterPro" id="IPR051329">
    <property type="entry name" value="NIR_SIR_4Fe-4S"/>
</dbReference>
<protein>
    <recommendedName>
        <fullName evidence="8">Nitrite/Sulfite reductase ferredoxin-like domain-containing protein</fullName>
    </recommendedName>
</protein>
<evidence type="ECO:0000256" key="5">
    <source>
        <dbReference type="ARBA" id="ARBA00023004"/>
    </source>
</evidence>
<dbReference type="InterPro" id="IPR036136">
    <property type="entry name" value="Nit/Sulf_reduc_fer-like_dom_sf"/>
</dbReference>
<keyword evidence="5" id="KW-0408">Iron</keyword>
<reference evidence="9 10" key="1">
    <citation type="submission" date="2013-10" db="EMBL/GenBank/DDBJ databases">
        <title>Salinisphaera halophila YIM 95161 Genome Sequencing.</title>
        <authorList>
            <person name="Lai Q."/>
            <person name="Li C."/>
            <person name="Shao Z."/>
        </authorList>
    </citation>
    <scope>NUCLEOTIDE SEQUENCE [LARGE SCALE GENOMIC DNA]</scope>
    <source>
        <strain evidence="9 10">YIM 95161</strain>
    </source>
</reference>
<organism evidence="9 10">
    <name type="scientific">Salinisphaera orenii YIM 95161</name>
    <dbReference type="NCBI Taxonomy" id="1051139"/>
    <lineage>
        <taxon>Bacteria</taxon>
        <taxon>Pseudomonadati</taxon>
        <taxon>Pseudomonadota</taxon>
        <taxon>Gammaproteobacteria</taxon>
        <taxon>Salinisphaerales</taxon>
        <taxon>Salinisphaeraceae</taxon>
        <taxon>Salinisphaera</taxon>
    </lineage>
</organism>
<dbReference type="InterPro" id="IPR005117">
    <property type="entry name" value="NiRdtase/SiRdtase_haem-b_fer"/>
</dbReference>
<keyword evidence="6" id="KW-0411">Iron-sulfur</keyword>
<keyword evidence="3" id="KW-0479">Metal-binding</keyword>
<dbReference type="GO" id="GO:0016491">
    <property type="term" value="F:oxidoreductase activity"/>
    <property type="evidence" value="ECO:0007669"/>
    <property type="project" value="UniProtKB-KW"/>
</dbReference>
<feature type="domain" description="Nitrite/Sulfite reductase ferredoxin-like" evidence="8">
    <location>
        <begin position="5"/>
        <end position="56"/>
    </location>
</feature>
<evidence type="ECO:0000256" key="1">
    <source>
        <dbReference type="ARBA" id="ARBA00022485"/>
    </source>
</evidence>
<evidence type="ECO:0000256" key="2">
    <source>
        <dbReference type="ARBA" id="ARBA00022617"/>
    </source>
</evidence>
<evidence type="ECO:0000256" key="6">
    <source>
        <dbReference type="ARBA" id="ARBA00023014"/>
    </source>
</evidence>
<dbReference type="PANTHER" id="PTHR32439:SF9">
    <property type="entry name" value="BLR3264 PROTEIN"/>
    <property type="match status" value="1"/>
</dbReference>
<dbReference type="Proteomes" id="UP000285123">
    <property type="component" value="Unassembled WGS sequence"/>
</dbReference>
<proteinExistence type="predicted"/>
<evidence type="ECO:0000256" key="4">
    <source>
        <dbReference type="ARBA" id="ARBA00023002"/>
    </source>
</evidence>
<accession>A0A423PEB7</accession>
<dbReference type="GO" id="GO:0051539">
    <property type="term" value="F:4 iron, 4 sulfur cluster binding"/>
    <property type="evidence" value="ECO:0007669"/>
    <property type="project" value="UniProtKB-KW"/>
</dbReference>
<dbReference type="Pfam" id="PF03460">
    <property type="entry name" value="NIR_SIR_ferr"/>
    <property type="match status" value="1"/>
</dbReference>
<evidence type="ECO:0000256" key="7">
    <source>
        <dbReference type="SAM" id="MobiDB-lite"/>
    </source>
</evidence>
<dbReference type="SUPFAM" id="SSF56014">
    <property type="entry name" value="Nitrite and sulphite reductase 4Fe-4S domain-like"/>
    <property type="match status" value="2"/>
</dbReference>
<dbReference type="AlphaFoldDB" id="A0A423PEB7"/>
<dbReference type="Gene3D" id="3.90.480.10">
    <property type="entry name" value="Sulfite Reductase Hemoprotein,Domain 2"/>
    <property type="match status" value="1"/>
</dbReference>
<comment type="caution">
    <text evidence="9">The sequence shown here is derived from an EMBL/GenBank/DDBJ whole genome shotgun (WGS) entry which is preliminary data.</text>
</comment>
<evidence type="ECO:0000313" key="10">
    <source>
        <dbReference type="Proteomes" id="UP000285123"/>
    </source>
</evidence>
<name>A0A423PEB7_9GAMM</name>
<dbReference type="SUPFAM" id="SSF55124">
    <property type="entry name" value="Nitrite/Sulfite reductase N-terminal domain-like"/>
    <property type="match status" value="1"/>
</dbReference>
<keyword evidence="1" id="KW-0004">4Fe-4S</keyword>
<dbReference type="InterPro" id="IPR045854">
    <property type="entry name" value="NO2/SO3_Rdtase_4Fe4S_sf"/>
</dbReference>
<dbReference type="GO" id="GO:0046872">
    <property type="term" value="F:metal ion binding"/>
    <property type="evidence" value="ECO:0007669"/>
    <property type="project" value="UniProtKB-KW"/>
</dbReference>
<dbReference type="EMBL" id="AYKF01000132">
    <property type="protein sequence ID" value="ROO23942.1"/>
    <property type="molecule type" value="Genomic_DNA"/>
</dbReference>
<sequence>MAAADGWLLRLRPPEARVDGPALRRLSAIARRHADGAVLLTRRAKLELRGIRDPDATTAALRAAGWMEDETTAALPDQIISPATDIDTAAIADAMTVHQRLHAALSGRDATLDLPDKFAVAIDGGGRLGVPEVHADIRLDALDDRHWRLAVAGSRASATSLGCWQADVLTAAVTALIDRFAAAQTAGSPGPRRMRDLLARDGARRLAEACPPPRAKEPRSAPRAGGPPILGYHDGLGHVIAFAFGRIGADALETIADGLARRGEHLRLLPDRRVLLPAADANDSAALRAAGALDTPGDPRLGLAACIGRGGCAQATTATRADALALAARAPTVAGAGEVGLHVSGCAKGCAHRRPAAVTLVGRAGGYDVVVAGAPDEPALWTGLAVAAAGSRLAALERIHVAQRQDGETPLAVFRRLGRQRLLELSEAEIAGE</sequence>